<evidence type="ECO:0000259" key="2">
    <source>
        <dbReference type="PROSITE" id="PS51704"/>
    </source>
</evidence>
<keyword evidence="1" id="KW-1133">Transmembrane helix</keyword>
<evidence type="ECO:0000256" key="1">
    <source>
        <dbReference type="SAM" id="Phobius"/>
    </source>
</evidence>
<keyword evidence="1" id="KW-0472">Membrane</keyword>
<feature type="transmembrane region" description="Helical" evidence="1">
    <location>
        <begin position="229"/>
        <end position="262"/>
    </location>
</feature>
<dbReference type="SUPFAM" id="SSF51695">
    <property type="entry name" value="PLC-like phosphodiesterases"/>
    <property type="match status" value="1"/>
</dbReference>
<comment type="caution">
    <text evidence="3">The sequence shown here is derived from an EMBL/GenBank/DDBJ whole genome shotgun (WGS) entry which is preliminary data.</text>
</comment>
<keyword evidence="1" id="KW-0812">Transmembrane</keyword>
<protein>
    <submittedName>
        <fullName evidence="3">Glycerophosphoryl diester phosphodiesterase membrane domain-containing protein</fullName>
    </submittedName>
</protein>
<feature type="transmembrane region" description="Helical" evidence="1">
    <location>
        <begin position="133"/>
        <end position="152"/>
    </location>
</feature>
<evidence type="ECO:0000313" key="4">
    <source>
        <dbReference type="Proteomes" id="UP000634529"/>
    </source>
</evidence>
<evidence type="ECO:0000313" key="3">
    <source>
        <dbReference type="EMBL" id="MBD8498416.1"/>
    </source>
</evidence>
<dbReference type="Gene3D" id="3.20.20.190">
    <property type="entry name" value="Phosphatidylinositol (PI) phosphodiesterase"/>
    <property type="match status" value="1"/>
</dbReference>
<name>A0ABR9AX01_9BACL</name>
<dbReference type="PANTHER" id="PTHR46211">
    <property type="entry name" value="GLYCEROPHOSPHORYL DIESTER PHOSPHODIESTERASE"/>
    <property type="match status" value="1"/>
</dbReference>
<organism evidence="3 4">
    <name type="scientific">Paenibacillus arenosi</name>
    <dbReference type="NCBI Taxonomy" id="2774142"/>
    <lineage>
        <taxon>Bacteria</taxon>
        <taxon>Bacillati</taxon>
        <taxon>Bacillota</taxon>
        <taxon>Bacilli</taxon>
        <taxon>Bacillales</taxon>
        <taxon>Paenibacillaceae</taxon>
        <taxon>Paenibacillus</taxon>
    </lineage>
</organism>
<feature type="transmembrane region" description="Helical" evidence="1">
    <location>
        <begin position="181"/>
        <end position="208"/>
    </location>
</feature>
<sequence>MNDMNDAIPSKKSLVMRMTREVLRVLKLSWRPLLLFELVYKLLTIGIFIPLLSALFNQILDWGGYQAIANHDVIRFLFSRHGMVSLIVLAPIAIAIIYTEFAVLVYIAYYSIQGREVRVRAVLMKVLIRLPKLGRIGLLGLAIYLLLLFPLLDAGFGASLLPGILIPEFITNELMKTLAGLLAVVGFFVFIGAMNLICIYALPILVLERTQRFIQVVRRSAKLFWRSKFTLLALLAEWLLVSILIVVFFFILLVLFIMLTMWFLGENFAIDMALGMIMSLGLYTLSLLLTPLFVIAITRVYMEYTEPADYAADEDGIDPTYWICEKGKKQQVKKQGGKLITMIMLLCIALGWGLTTLFASEQPAQRDEFILMAHRGDLSSGIENSMEAFEGAVQAGADRIELDIMQTKDGKLVVIHDENLKRLTGHDIPIYDITWDELQHIPLQDGEQTSRIATLDEVIATFKGKTKFTIDLKPHGYEQDLVASLVSTIHKHGIQDEVYVQSTDYEFLQEFRAAAPNIKIGYVMFAAFRSLHPYDVDYFAIEQSFISSRIIASAKLLNKPLYVWTVNDIDSAEHFYKLGVDGVITDITADIREHINLLH</sequence>
<dbReference type="Pfam" id="PF03009">
    <property type="entry name" value="GDPD"/>
    <property type="match status" value="1"/>
</dbReference>
<feature type="domain" description="GP-PDE" evidence="2">
    <location>
        <begin position="369"/>
        <end position="595"/>
    </location>
</feature>
<accession>A0ABR9AX01</accession>
<proteinExistence type="predicted"/>
<dbReference type="Proteomes" id="UP000634529">
    <property type="component" value="Unassembled WGS sequence"/>
</dbReference>
<keyword evidence="4" id="KW-1185">Reference proteome</keyword>
<dbReference type="EMBL" id="JACYTN010000004">
    <property type="protein sequence ID" value="MBD8498416.1"/>
    <property type="molecule type" value="Genomic_DNA"/>
</dbReference>
<reference evidence="3 4" key="1">
    <citation type="submission" date="2020-09" db="EMBL/GenBank/DDBJ databases">
        <title>Paenibacillus sp. CAU 1523 isolated from sand of Haeundae Beach.</title>
        <authorList>
            <person name="Kim W."/>
        </authorList>
    </citation>
    <scope>NUCLEOTIDE SEQUENCE [LARGE SCALE GENOMIC DNA]</scope>
    <source>
        <strain evidence="3 4">CAU 1523</strain>
    </source>
</reference>
<feature type="transmembrane region" description="Helical" evidence="1">
    <location>
        <begin position="339"/>
        <end position="359"/>
    </location>
</feature>
<dbReference type="Pfam" id="PF10110">
    <property type="entry name" value="GPDPase_memb"/>
    <property type="match status" value="1"/>
</dbReference>
<feature type="transmembrane region" description="Helical" evidence="1">
    <location>
        <begin position="86"/>
        <end position="112"/>
    </location>
</feature>
<dbReference type="PANTHER" id="PTHR46211:SF8">
    <property type="entry name" value="PHOSPHODIESTERASE"/>
    <property type="match status" value="1"/>
</dbReference>
<feature type="transmembrane region" description="Helical" evidence="1">
    <location>
        <begin position="33"/>
        <end position="56"/>
    </location>
</feature>
<dbReference type="InterPro" id="IPR030395">
    <property type="entry name" value="GP_PDE_dom"/>
</dbReference>
<dbReference type="InterPro" id="IPR017946">
    <property type="entry name" value="PLC-like_Pdiesterase_TIM-brl"/>
</dbReference>
<dbReference type="InterPro" id="IPR018476">
    <property type="entry name" value="GlyceroP-diester-Pdiesterase_M"/>
</dbReference>
<dbReference type="PROSITE" id="PS51704">
    <property type="entry name" value="GP_PDE"/>
    <property type="match status" value="1"/>
</dbReference>
<gene>
    <name evidence="3" type="ORF">IFO66_08825</name>
</gene>
<feature type="transmembrane region" description="Helical" evidence="1">
    <location>
        <begin position="274"/>
        <end position="297"/>
    </location>
</feature>